<reference evidence="1 2" key="1">
    <citation type="submission" date="2023-05" db="EMBL/GenBank/DDBJ databases">
        <title>A 100% complete, gapless, phased diploid assembly of the Scenedesmus obliquus UTEX 3031 genome.</title>
        <authorList>
            <person name="Biondi T.C."/>
            <person name="Hanschen E.R."/>
            <person name="Kwon T."/>
            <person name="Eng W."/>
            <person name="Kruse C.P.S."/>
            <person name="Koehler S.I."/>
            <person name="Kunde Y."/>
            <person name="Gleasner C.D."/>
            <person name="You Mak K.T."/>
            <person name="Polle J."/>
            <person name="Hovde B.T."/>
            <person name="Starkenburg S.R."/>
        </authorList>
    </citation>
    <scope>NUCLEOTIDE SEQUENCE [LARGE SCALE GENOMIC DNA]</scope>
    <source>
        <strain evidence="1 2">DOE0152z</strain>
    </source>
</reference>
<dbReference type="Proteomes" id="UP001244341">
    <property type="component" value="Chromosome 11b"/>
</dbReference>
<accession>A0ABY8UEK7</accession>
<dbReference type="EMBL" id="CP126218">
    <property type="protein sequence ID" value="WIA19707.1"/>
    <property type="molecule type" value="Genomic_DNA"/>
</dbReference>
<organism evidence="1 2">
    <name type="scientific">Tetradesmus obliquus</name>
    <name type="common">Green alga</name>
    <name type="synonym">Acutodesmus obliquus</name>
    <dbReference type="NCBI Taxonomy" id="3088"/>
    <lineage>
        <taxon>Eukaryota</taxon>
        <taxon>Viridiplantae</taxon>
        <taxon>Chlorophyta</taxon>
        <taxon>core chlorophytes</taxon>
        <taxon>Chlorophyceae</taxon>
        <taxon>CS clade</taxon>
        <taxon>Sphaeropleales</taxon>
        <taxon>Scenedesmaceae</taxon>
        <taxon>Tetradesmus</taxon>
    </lineage>
</organism>
<keyword evidence="2" id="KW-1185">Reference proteome</keyword>
<sequence length="122" mass="13177">MIQAQTIQDNPALLSRDRLRAVLSKIVLSKRVECSYSSNTQQQHELLQQLPARFPACSTLQYTAVDGPAIGHFADLLPALVRLPQLSQLKLKLTTQAASAAIPAAYAVDAARLQLSGVTACH</sequence>
<proteinExistence type="predicted"/>
<protein>
    <submittedName>
        <fullName evidence="1">Uncharacterized protein</fullName>
    </submittedName>
</protein>
<evidence type="ECO:0000313" key="2">
    <source>
        <dbReference type="Proteomes" id="UP001244341"/>
    </source>
</evidence>
<gene>
    <name evidence="1" type="ORF">OEZ85_005633</name>
</gene>
<evidence type="ECO:0000313" key="1">
    <source>
        <dbReference type="EMBL" id="WIA19707.1"/>
    </source>
</evidence>
<name>A0ABY8UEK7_TETOB</name>